<dbReference type="InterPro" id="IPR037165">
    <property type="entry name" value="AldOxase/xan_DH_Mopterin-bd_sf"/>
</dbReference>
<dbReference type="AlphaFoldDB" id="A0A401TXE6"/>
<dbReference type="EMBL" id="BEZZ01215035">
    <property type="protein sequence ID" value="GCC47309.1"/>
    <property type="molecule type" value="Genomic_DNA"/>
</dbReference>
<reference evidence="2 3" key="1">
    <citation type="journal article" date="2018" name="Nat. Ecol. Evol.">
        <title>Shark genomes provide insights into elasmobranch evolution and the origin of vertebrates.</title>
        <authorList>
            <person name="Hara Y"/>
            <person name="Yamaguchi K"/>
            <person name="Onimaru K"/>
            <person name="Kadota M"/>
            <person name="Koyanagi M"/>
            <person name="Keeley SD"/>
            <person name="Tatsumi K"/>
            <person name="Tanaka K"/>
            <person name="Motone F"/>
            <person name="Kageyama Y"/>
            <person name="Nozu R"/>
            <person name="Adachi N"/>
            <person name="Nishimura O"/>
            <person name="Nakagawa R"/>
            <person name="Tanegashima C"/>
            <person name="Kiyatake I"/>
            <person name="Matsumoto R"/>
            <person name="Murakumo K"/>
            <person name="Nishida K"/>
            <person name="Terakita A"/>
            <person name="Kuratani S"/>
            <person name="Sato K"/>
            <person name="Hyodo S Kuraku.S."/>
        </authorList>
    </citation>
    <scope>NUCLEOTIDE SEQUENCE [LARGE SCALE GENOMIC DNA]</scope>
</reference>
<dbReference type="Gene3D" id="3.30.365.10">
    <property type="entry name" value="Aldehyde oxidase/xanthine dehydrogenase, molybdopterin binding domain"/>
    <property type="match status" value="1"/>
</dbReference>
<evidence type="ECO:0000259" key="1">
    <source>
        <dbReference type="Pfam" id="PF20256"/>
    </source>
</evidence>
<sequence length="124" mass="13151">DVGRAVHPSYVEGQLQGGVAQGIGWALNEEYIYNKDGKVDNPGFLDYRMPVCSDLPMLDCALVEVPNPKHPQGVKGVGEVPLVPVMAAVANAVHNALGKRFYSLPMSPPKVSAALDAPTQQAAE</sequence>
<proteinExistence type="predicted"/>
<gene>
    <name evidence="2" type="ORF">chiPu_0031648</name>
</gene>
<feature type="domain" description="Aldehyde oxidase/xanthine dehydrogenase second molybdopterin binding" evidence="1">
    <location>
        <begin position="1"/>
        <end position="56"/>
    </location>
</feature>
<dbReference type="Proteomes" id="UP000287033">
    <property type="component" value="Unassembled WGS sequence"/>
</dbReference>
<dbReference type="Pfam" id="PF20256">
    <property type="entry name" value="MoCoBD_2"/>
    <property type="match status" value="1"/>
</dbReference>
<dbReference type="PANTHER" id="PTHR47495">
    <property type="entry name" value="ALDEHYDE DEHYDROGENASE"/>
    <property type="match status" value="1"/>
</dbReference>
<dbReference type="PANTHER" id="PTHR47495:SF2">
    <property type="entry name" value="ALDEHYDE DEHYDROGENASE"/>
    <property type="match status" value="1"/>
</dbReference>
<dbReference type="GO" id="GO:0016491">
    <property type="term" value="F:oxidoreductase activity"/>
    <property type="evidence" value="ECO:0007669"/>
    <property type="project" value="InterPro"/>
</dbReference>
<dbReference type="OrthoDB" id="10168691at2759"/>
<dbReference type="InterPro" id="IPR046867">
    <property type="entry name" value="AldOxase/xan_DH_MoCoBD2"/>
</dbReference>
<dbReference type="SUPFAM" id="SSF56003">
    <property type="entry name" value="Molybdenum cofactor-binding domain"/>
    <property type="match status" value="1"/>
</dbReference>
<comment type="caution">
    <text evidence="2">The sequence shown here is derived from an EMBL/GenBank/DDBJ whole genome shotgun (WGS) entry which is preliminary data.</text>
</comment>
<dbReference type="InterPro" id="IPR052516">
    <property type="entry name" value="N-heterocyclic_Hydroxylase"/>
</dbReference>
<evidence type="ECO:0000313" key="2">
    <source>
        <dbReference type="EMBL" id="GCC47309.1"/>
    </source>
</evidence>
<protein>
    <recommendedName>
        <fullName evidence="1">Aldehyde oxidase/xanthine dehydrogenase second molybdopterin binding domain-containing protein</fullName>
    </recommendedName>
</protein>
<dbReference type="STRING" id="137246.A0A401TXE6"/>
<accession>A0A401TXE6</accession>
<organism evidence="2 3">
    <name type="scientific">Chiloscyllium punctatum</name>
    <name type="common">Brownbanded bambooshark</name>
    <name type="synonym">Hemiscyllium punctatum</name>
    <dbReference type="NCBI Taxonomy" id="137246"/>
    <lineage>
        <taxon>Eukaryota</taxon>
        <taxon>Metazoa</taxon>
        <taxon>Chordata</taxon>
        <taxon>Craniata</taxon>
        <taxon>Vertebrata</taxon>
        <taxon>Chondrichthyes</taxon>
        <taxon>Elasmobranchii</taxon>
        <taxon>Galeomorphii</taxon>
        <taxon>Galeoidea</taxon>
        <taxon>Orectolobiformes</taxon>
        <taxon>Hemiscylliidae</taxon>
        <taxon>Chiloscyllium</taxon>
    </lineage>
</organism>
<evidence type="ECO:0000313" key="3">
    <source>
        <dbReference type="Proteomes" id="UP000287033"/>
    </source>
</evidence>
<keyword evidence="3" id="KW-1185">Reference proteome</keyword>
<feature type="non-terminal residue" evidence="2">
    <location>
        <position position="1"/>
    </location>
</feature>
<name>A0A401TXE6_CHIPU</name>